<dbReference type="Pfam" id="PF13966">
    <property type="entry name" value="zf-RVT"/>
    <property type="match status" value="1"/>
</dbReference>
<sequence length="246" mass="28916">MGSGALSNILPPPSHYNKDKVKDFIHEGEWDFDKLSDILPPQVVNQIMSIPIGDPNQLDYAIWIPSEDGHFTTKSAYVDCCNTREKNDMRNKIWHGKIPFKMSFLTWRLVQNKLPFYDTVGRFVDNIDSNCVCCKNMKTETINHVFLDSDVASYLWKIFGGPLGIDTRASSTINLLKTWWNVQTHNSIHNVIIHTLPILIFWEIWKHRCACKYGDQKKMWYRTMENHVWWNLKMSLRMTFPSFENR</sequence>
<dbReference type="HOGENOM" id="CLU_1130704_0_0_1"/>
<reference evidence="2" key="2">
    <citation type="submission" date="2015-06" db="UniProtKB">
        <authorList>
            <consortium name="EnsemblPlants"/>
        </authorList>
    </citation>
    <scope>IDENTIFICATION</scope>
    <source>
        <strain evidence="2">DM1-3 516 R44</strain>
    </source>
</reference>
<dbReference type="OMA" id="LANICLC"/>
<protein>
    <submittedName>
        <fullName evidence="2">RNase H family protein</fullName>
    </submittedName>
</protein>
<dbReference type="InParanoid" id="M1AGF3"/>
<proteinExistence type="predicted"/>
<dbReference type="AlphaFoldDB" id="M1AGF3"/>
<dbReference type="PaxDb" id="4113-PGSC0003DMT400022247"/>
<keyword evidence="3" id="KW-1185">Reference proteome</keyword>
<reference evidence="3" key="1">
    <citation type="journal article" date="2011" name="Nature">
        <title>Genome sequence and analysis of the tuber crop potato.</title>
        <authorList>
            <consortium name="The Potato Genome Sequencing Consortium"/>
        </authorList>
    </citation>
    <scope>NUCLEOTIDE SEQUENCE [LARGE SCALE GENOMIC DNA]</scope>
    <source>
        <strain evidence="3">cv. DM1-3 516 R44</strain>
    </source>
</reference>
<evidence type="ECO:0000313" key="3">
    <source>
        <dbReference type="Proteomes" id="UP000011115"/>
    </source>
</evidence>
<feature type="domain" description="Reverse transcriptase zinc-binding" evidence="1">
    <location>
        <begin position="71"/>
        <end position="156"/>
    </location>
</feature>
<accession>M1AGF3</accession>
<dbReference type="Proteomes" id="UP000011115">
    <property type="component" value="Unassembled WGS sequence"/>
</dbReference>
<dbReference type="EnsemblPlants" id="PGSC0003DMT400022247">
    <property type="protein sequence ID" value="PGSC0003DMT400022247"/>
    <property type="gene ID" value="PGSC0003DMG400008628"/>
</dbReference>
<dbReference type="Gramene" id="PGSC0003DMT400022247">
    <property type="protein sequence ID" value="PGSC0003DMT400022247"/>
    <property type="gene ID" value="PGSC0003DMG400008628"/>
</dbReference>
<dbReference type="eggNOG" id="KOG1075">
    <property type="taxonomic scope" value="Eukaryota"/>
</dbReference>
<organism evidence="2 3">
    <name type="scientific">Solanum tuberosum</name>
    <name type="common">Potato</name>
    <dbReference type="NCBI Taxonomy" id="4113"/>
    <lineage>
        <taxon>Eukaryota</taxon>
        <taxon>Viridiplantae</taxon>
        <taxon>Streptophyta</taxon>
        <taxon>Embryophyta</taxon>
        <taxon>Tracheophyta</taxon>
        <taxon>Spermatophyta</taxon>
        <taxon>Magnoliopsida</taxon>
        <taxon>eudicotyledons</taxon>
        <taxon>Gunneridae</taxon>
        <taxon>Pentapetalae</taxon>
        <taxon>asterids</taxon>
        <taxon>lamiids</taxon>
        <taxon>Solanales</taxon>
        <taxon>Solanaceae</taxon>
        <taxon>Solanoideae</taxon>
        <taxon>Solaneae</taxon>
        <taxon>Solanum</taxon>
    </lineage>
</organism>
<name>M1AGF3_SOLTU</name>
<dbReference type="InterPro" id="IPR026960">
    <property type="entry name" value="RVT-Znf"/>
</dbReference>
<evidence type="ECO:0000313" key="2">
    <source>
        <dbReference type="EnsemblPlants" id="PGSC0003DMT400022247"/>
    </source>
</evidence>
<dbReference type="STRING" id="4113.M1AGF3"/>
<evidence type="ECO:0000259" key="1">
    <source>
        <dbReference type="Pfam" id="PF13966"/>
    </source>
</evidence>